<dbReference type="SUPFAM" id="SSF89733">
    <property type="entry name" value="L-sulfolactate dehydrogenase-like"/>
    <property type="match status" value="1"/>
</dbReference>
<evidence type="ECO:0000256" key="1">
    <source>
        <dbReference type="SAM" id="MobiDB-lite"/>
    </source>
</evidence>
<dbReference type="EMBL" id="CM001889">
    <property type="protein sequence ID" value="EOY51897.1"/>
    <property type="molecule type" value="Genomic_DNA"/>
</dbReference>
<evidence type="ECO:0000313" key="2">
    <source>
        <dbReference type="EMBL" id="EOY51897.1"/>
    </source>
</evidence>
<sequence>MDVRVTWPEEHAHGRRSGVSATSRNRWGTPAAGQRRRHRGRHAHHRPLARRPAAPARRCQGIRHVPGPRTADQRPGGRQNALPIARDPAAFGTEPRSGGGSTADFTAAVDETLGTLKGPPLTHGADGVYYPGERSTAREVERAVDGVPVAPKVWRDLTERAAPSGIRPPGTG</sequence>
<reference evidence="3" key="1">
    <citation type="journal article" date="2013" name="Genome Biol. Evol.">
        <title>The genome sequence of Streptomyces lividans 66 reveals a novel tRNA-dependent peptide biosynthetic system within a metal-related genomic island.</title>
        <authorList>
            <person name="Cruz-Morales P."/>
            <person name="Vijgenboom E."/>
            <person name="Iruegas-Bocardo F."/>
            <person name="Girard G."/>
            <person name="Yanez-Guerra L.A."/>
            <person name="Ramos-Aboites H.E."/>
            <person name="Pernodet J.L."/>
            <person name="Anne J."/>
            <person name="van Wezel G.P."/>
            <person name="Barona-Gomez F."/>
        </authorList>
    </citation>
    <scope>NUCLEOTIDE SEQUENCE [LARGE SCALE GENOMIC DNA]</scope>
    <source>
        <strain evidence="3">1326</strain>
    </source>
</reference>
<name>A0A7U9DXC3_STRLI</name>
<gene>
    <name evidence="2" type="ORF">SLI_7193</name>
</gene>
<dbReference type="GO" id="GO:0016491">
    <property type="term" value="F:oxidoreductase activity"/>
    <property type="evidence" value="ECO:0007669"/>
    <property type="project" value="InterPro"/>
</dbReference>
<protein>
    <recommendedName>
        <fullName evidence="4">Dehydrogenase</fullName>
    </recommendedName>
</protein>
<dbReference type="Gene3D" id="1.10.1530.10">
    <property type="match status" value="1"/>
</dbReference>
<dbReference type="InterPro" id="IPR043143">
    <property type="entry name" value="Mal/L-sulf/L-lact_DH-like_NADP"/>
</dbReference>
<dbReference type="InterPro" id="IPR043144">
    <property type="entry name" value="Mal/L-sulf/L-lact_DH-like_ah"/>
</dbReference>
<feature type="region of interest" description="Disordered" evidence="1">
    <location>
        <begin position="1"/>
        <end position="104"/>
    </location>
</feature>
<feature type="compositionally biased region" description="Basic residues" evidence="1">
    <location>
        <begin position="34"/>
        <end position="49"/>
    </location>
</feature>
<evidence type="ECO:0008006" key="4">
    <source>
        <dbReference type="Google" id="ProtNLM"/>
    </source>
</evidence>
<accession>A0A7U9DXC3</accession>
<evidence type="ECO:0000313" key="3">
    <source>
        <dbReference type="Proteomes" id="UP000014062"/>
    </source>
</evidence>
<feature type="compositionally biased region" description="Basic and acidic residues" evidence="1">
    <location>
        <begin position="1"/>
        <end position="12"/>
    </location>
</feature>
<dbReference type="InterPro" id="IPR036111">
    <property type="entry name" value="Mal/L-sulfo/L-lacto_DH-like_sf"/>
</dbReference>
<dbReference type="Proteomes" id="UP000014062">
    <property type="component" value="Chromosome"/>
</dbReference>
<organism evidence="2 3">
    <name type="scientific">Streptomyces lividans 1326</name>
    <dbReference type="NCBI Taxonomy" id="1200984"/>
    <lineage>
        <taxon>Bacteria</taxon>
        <taxon>Bacillati</taxon>
        <taxon>Actinomycetota</taxon>
        <taxon>Actinomycetes</taxon>
        <taxon>Kitasatosporales</taxon>
        <taxon>Streptomycetaceae</taxon>
        <taxon>Streptomyces</taxon>
    </lineage>
</organism>
<dbReference type="Gene3D" id="3.30.1370.60">
    <property type="entry name" value="Hypothetical oxidoreductase yiak, domain 2"/>
    <property type="match status" value="1"/>
</dbReference>
<proteinExistence type="predicted"/>
<dbReference type="AlphaFoldDB" id="A0A7U9DXC3"/>